<evidence type="ECO:0000313" key="4">
    <source>
        <dbReference type="Proteomes" id="UP001428341"/>
    </source>
</evidence>
<evidence type="ECO:0000256" key="1">
    <source>
        <dbReference type="SAM" id="MobiDB-lite"/>
    </source>
</evidence>
<feature type="compositionally biased region" description="Polar residues" evidence="1">
    <location>
        <begin position="580"/>
        <end position="592"/>
    </location>
</feature>
<gene>
    <name evidence="3" type="ORF">WN944_023995</name>
</gene>
<name>A0AAP0QBK9_9ROSI</name>
<organism evidence="3 4">
    <name type="scientific">Citrus x changshan-huyou</name>
    <dbReference type="NCBI Taxonomy" id="2935761"/>
    <lineage>
        <taxon>Eukaryota</taxon>
        <taxon>Viridiplantae</taxon>
        <taxon>Streptophyta</taxon>
        <taxon>Embryophyta</taxon>
        <taxon>Tracheophyta</taxon>
        <taxon>Spermatophyta</taxon>
        <taxon>Magnoliopsida</taxon>
        <taxon>eudicotyledons</taxon>
        <taxon>Gunneridae</taxon>
        <taxon>Pentapetalae</taxon>
        <taxon>rosids</taxon>
        <taxon>malvids</taxon>
        <taxon>Sapindales</taxon>
        <taxon>Rutaceae</taxon>
        <taxon>Aurantioideae</taxon>
        <taxon>Citrus</taxon>
    </lineage>
</organism>
<evidence type="ECO:0000259" key="2">
    <source>
        <dbReference type="Pfam" id="PF03732"/>
    </source>
</evidence>
<proteinExistence type="predicted"/>
<dbReference type="PANTHER" id="PTHR33223">
    <property type="entry name" value="CCHC-TYPE DOMAIN-CONTAINING PROTEIN"/>
    <property type="match status" value="1"/>
</dbReference>
<dbReference type="PANTHER" id="PTHR33223:SF6">
    <property type="entry name" value="CCHC-TYPE DOMAIN-CONTAINING PROTEIN"/>
    <property type="match status" value="1"/>
</dbReference>
<dbReference type="InterPro" id="IPR005162">
    <property type="entry name" value="Retrotrans_gag_dom"/>
</dbReference>
<feature type="compositionally biased region" description="Polar residues" evidence="1">
    <location>
        <begin position="482"/>
        <end position="493"/>
    </location>
</feature>
<dbReference type="AlphaFoldDB" id="A0AAP0QBK9"/>
<feature type="region of interest" description="Disordered" evidence="1">
    <location>
        <begin position="65"/>
        <end position="149"/>
    </location>
</feature>
<feature type="region of interest" description="Disordered" evidence="1">
    <location>
        <begin position="482"/>
        <end position="535"/>
    </location>
</feature>
<reference evidence="3 4" key="1">
    <citation type="submission" date="2024-05" db="EMBL/GenBank/DDBJ databases">
        <title>Haplotype-resolved chromosome-level genome assembly of Huyou (Citrus changshanensis).</title>
        <authorList>
            <person name="Miao C."/>
            <person name="Chen W."/>
            <person name="Wu Y."/>
            <person name="Wang L."/>
            <person name="Zhao S."/>
            <person name="Grierson D."/>
            <person name="Xu C."/>
            <person name="Chen K."/>
        </authorList>
    </citation>
    <scope>NUCLEOTIDE SEQUENCE [LARGE SCALE GENOMIC DNA]</scope>
    <source>
        <strain evidence="3">01-14</strain>
        <tissue evidence="3">Leaf</tissue>
    </source>
</reference>
<feature type="compositionally biased region" description="Polar residues" evidence="1">
    <location>
        <begin position="673"/>
        <end position="692"/>
    </location>
</feature>
<accession>A0AAP0QBK9</accession>
<keyword evidence="4" id="KW-1185">Reference proteome</keyword>
<dbReference type="Pfam" id="PF03732">
    <property type="entry name" value="Retrotrans_gag"/>
    <property type="match status" value="1"/>
</dbReference>
<evidence type="ECO:0000313" key="3">
    <source>
        <dbReference type="EMBL" id="KAK9180859.1"/>
    </source>
</evidence>
<feature type="compositionally biased region" description="Polar residues" evidence="1">
    <location>
        <begin position="500"/>
        <end position="520"/>
    </location>
</feature>
<dbReference type="Proteomes" id="UP001428341">
    <property type="component" value="Unassembled WGS sequence"/>
</dbReference>
<feature type="compositionally biased region" description="Polar residues" evidence="1">
    <location>
        <begin position="641"/>
        <end position="654"/>
    </location>
</feature>
<dbReference type="EMBL" id="JBCGBO010000024">
    <property type="protein sequence ID" value="KAK9180859.1"/>
    <property type="molecule type" value="Genomic_DNA"/>
</dbReference>
<comment type="caution">
    <text evidence="3">The sequence shown here is derived from an EMBL/GenBank/DDBJ whole genome shotgun (WGS) entry which is preliminary data.</text>
</comment>
<feature type="compositionally biased region" description="Basic and acidic residues" evidence="1">
    <location>
        <begin position="593"/>
        <end position="615"/>
    </location>
</feature>
<feature type="domain" description="Retrotransposon gag" evidence="2">
    <location>
        <begin position="273"/>
        <end position="367"/>
    </location>
</feature>
<sequence length="699" mass="78846">MDQDPIYSKWEKPLDPIVRSKIDRVIGEHLMQAARVSRRQLKLLDIGDTVTDIAEQDGKLNTRAEQQKERSEEEVDNGSVVSQVKPKHRKWKLQAREMSNNSGNKNKLGASKRPGEKISWRSPNHAKKQDATTPTNELSVEGGGQPHVWKMGNHRTFLFDPEIERTARRLRREHRELQAVVAMDDLQDLRNLNRREGIQPVNVHEGLNGQCVQRQPRNNNIIHMTNDRDRAIRDYAMLTPQAIHPGIVRPDVQADNFELKPITGASQEALRLKLFPFSLRDRARAWLNSLPPDSITTWSDLADKCFLKYFPPTKNVKLRNEITSFHQLEDESLCDAWERFKELLRKCPHHGIPYCIQLETFYNGLNPSTRLMVDASANGALLSKSYNEAYEILERIANNYQWPSTRQAAARGTTGVHNVDALTALSAQVTSLTKMVKAMTTAPATVNQISDMSCVYCGEGHLFDNCPGNLASVNYMGSFNRQNQDNPYSNTHNPGWRQHPNFSWSYQNQTAAAPSGQNRPAQPPGFYQQNQEQRSINNDQLSSLEGLIKDYIVKNEAVVQSHTVSLRNLENQIGQLATALSNRPQGSLPSNTEDPRREGKEHCKVINLRSGKDVHSPVGVPKRRAEPTSIQKETQIEKESQSSTSQHTGESSQAAAFVENDDPTPVDNEAVAPTQNMAKEKQSAQPTATQQFRHPPPFP</sequence>
<protein>
    <recommendedName>
        <fullName evidence="2">Retrotransposon gag domain-containing protein</fullName>
    </recommendedName>
</protein>
<feature type="region of interest" description="Disordered" evidence="1">
    <location>
        <begin position="580"/>
        <end position="699"/>
    </location>
</feature>